<dbReference type="Pfam" id="PF20263">
    <property type="entry name" value="LYRM2-like"/>
    <property type="match status" value="1"/>
</dbReference>
<reference evidence="3 4" key="1">
    <citation type="submission" date="2017-06" db="EMBL/GenBank/DDBJ databases">
        <title>Ant-infecting Ophiocordyceps genomes reveal a high diversity of potential behavioral manipulation genes and a possible major role for enterotoxins.</title>
        <authorList>
            <person name="De Bekker C."/>
            <person name="Evans H.C."/>
            <person name="Brachmann A."/>
            <person name="Hughes D.P."/>
        </authorList>
    </citation>
    <scope>NUCLEOTIDE SEQUENCE [LARGE SCALE GENOMIC DNA]</scope>
    <source>
        <strain evidence="3 4">Map64</strain>
    </source>
</reference>
<dbReference type="InterPro" id="IPR046896">
    <property type="entry name" value="Cup1-like_N"/>
</dbReference>
<protein>
    <recommendedName>
        <fullName evidence="2">LYR motif-containing protein Cup1-like N-terminal domain-containing protein</fullName>
    </recommendedName>
</protein>
<dbReference type="AlphaFoldDB" id="A0A2C5XEU1"/>
<dbReference type="STRING" id="1399860.A0A2C5XEU1"/>
<feature type="domain" description="LYR motif-containing protein Cup1-like N-terminal" evidence="2">
    <location>
        <begin position="20"/>
        <end position="100"/>
    </location>
</feature>
<gene>
    <name evidence="3" type="ORF">CDD81_2186</name>
</gene>
<evidence type="ECO:0000313" key="3">
    <source>
        <dbReference type="EMBL" id="PHH60018.1"/>
    </source>
</evidence>
<dbReference type="CDD" id="cd20273">
    <property type="entry name" value="Complex1_LYR_unchar"/>
    <property type="match status" value="1"/>
</dbReference>
<sequence length="387" mass="43345">MPPMPAPRQPMPVHLSVAQLYRHLLRECSYLPPACRPTIAAAVKDRFDRNRVFDFRRVHHIKVGRRALRALRSANSGDKDAMTKVMLLAFGRMGFRRREIIAEFVKSEGPQNTEALEAALTKSDGSSCDSAEHGSMGDSAEHGSLGDSPKRKRKKGHHVDKWDKEKVVQIATSQKRQQGLTKLTTSWVSAIYKGLSLDADVPVKTIWDKPPCASLVKTKMDSALIRMGDKAMAPLPKGEWDLLGRLSRGAQLEAEWAIPQRRLAAKPLTDQDQEVAPGSLDWIAHAMKPAAVAEKERKPSLERRYGLRDHGPHAPSLHSSEISPRWFQRAYNRVWQMTPTTQQDPNTLKNSFKWGLPISKLVPPSKIQLQFFKGVNEKGVGPRKSGK</sequence>
<evidence type="ECO:0000259" key="2">
    <source>
        <dbReference type="Pfam" id="PF20263"/>
    </source>
</evidence>
<organism evidence="3 4">
    <name type="scientific">Ophiocordyceps australis</name>
    <dbReference type="NCBI Taxonomy" id="1399860"/>
    <lineage>
        <taxon>Eukaryota</taxon>
        <taxon>Fungi</taxon>
        <taxon>Dikarya</taxon>
        <taxon>Ascomycota</taxon>
        <taxon>Pezizomycotina</taxon>
        <taxon>Sordariomycetes</taxon>
        <taxon>Hypocreomycetidae</taxon>
        <taxon>Hypocreales</taxon>
        <taxon>Ophiocordycipitaceae</taxon>
        <taxon>Ophiocordyceps</taxon>
    </lineage>
</organism>
<proteinExistence type="predicted"/>
<dbReference type="Proteomes" id="UP000226192">
    <property type="component" value="Unassembled WGS sequence"/>
</dbReference>
<comment type="caution">
    <text evidence="3">The sequence shown here is derived from an EMBL/GenBank/DDBJ whole genome shotgun (WGS) entry which is preliminary data.</text>
</comment>
<dbReference type="OrthoDB" id="5521299at2759"/>
<name>A0A2C5XEU1_9HYPO</name>
<evidence type="ECO:0000313" key="4">
    <source>
        <dbReference type="Proteomes" id="UP000226192"/>
    </source>
</evidence>
<dbReference type="EMBL" id="NJET01000167">
    <property type="protein sequence ID" value="PHH60018.1"/>
    <property type="molecule type" value="Genomic_DNA"/>
</dbReference>
<accession>A0A2C5XEU1</accession>
<evidence type="ECO:0000256" key="1">
    <source>
        <dbReference type="SAM" id="MobiDB-lite"/>
    </source>
</evidence>
<feature type="region of interest" description="Disordered" evidence="1">
    <location>
        <begin position="120"/>
        <end position="164"/>
    </location>
</feature>
<keyword evidence="4" id="KW-1185">Reference proteome</keyword>